<keyword evidence="15" id="KW-0472">Membrane</keyword>
<dbReference type="SUPFAM" id="SSF56059">
    <property type="entry name" value="Glutathione synthetase ATP-binding domain-like"/>
    <property type="match status" value="1"/>
</dbReference>
<feature type="binding site" evidence="13">
    <location>
        <position position="353"/>
    </location>
    <ligand>
        <name>ATP</name>
        <dbReference type="ChEBI" id="CHEBI:30616"/>
    </ligand>
</feature>
<keyword evidence="17" id="KW-1185">Reference proteome</keyword>
<reference evidence="17" key="2">
    <citation type="submission" date="2014-05" db="EMBL/GenBank/DDBJ databases">
        <title>The genome and life-stage specific transcriptomes of Globodera pallida elucidate key aspects of plant parasitism by a cyst nematode.</title>
        <authorList>
            <person name="Cotton J.A."/>
            <person name="Lilley C.J."/>
            <person name="Jones L.M."/>
            <person name="Kikuchi T."/>
            <person name="Reid A.J."/>
            <person name="Thorpe P."/>
            <person name="Tsai I.J."/>
            <person name="Beasley H."/>
            <person name="Blok V."/>
            <person name="Cock P.J.A."/>
            <person name="Van den Akker S.E."/>
            <person name="Holroyd N."/>
            <person name="Hunt M."/>
            <person name="Mantelin S."/>
            <person name="Naghra H."/>
            <person name="Pain A."/>
            <person name="Palomares-Rius J.E."/>
            <person name="Zarowiecki M."/>
            <person name="Berriman M."/>
            <person name="Jones J.T."/>
            <person name="Urwin P.E."/>
        </authorList>
    </citation>
    <scope>NUCLEOTIDE SEQUENCE [LARGE SCALE GENOMIC DNA]</scope>
    <source>
        <strain evidence="17">Lindley</strain>
    </source>
</reference>
<keyword evidence="9 12" id="KW-0067">ATP-binding</keyword>
<dbReference type="GO" id="GO:0000287">
    <property type="term" value="F:magnesium ion binding"/>
    <property type="evidence" value="ECO:0007669"/>
    <property type="project" value="UniProtKB-UniRule"/>
</dbReference>
<comment type="pathway">
    <text evidence="1 12">Sulfur metabolism; glutathione biosynthesis; glutathione from L-cysteine and L-glutamate: step 2/2.</text>
</comment>
<evidence type="ECO:0000256" key="9">
    <source>
        <dbReference type="ARBA" id="ARBA00022840"/>
    </source>
</evidence>
<evidence type="ECO:0000256" key="2">
    <source>
        <dbReference type="ARBA" id="ARBA00010385"/>
    </source>
</evidence>
<dbReference type="Pfam" id="PF03199">
    <property type="entry name" value="GSH_synthase"/>
    <property type="match status" value="1"/>
</dbReference>
<accession>A0A183CG46</accession>
<dbReference type="SUPFAM" id="SSF52440">
    <property type="entry name" value="PreATP-grasp domain"/>
    <property type="match status" value="1"/>
</dbReference>
<feature type="binding site" evidence="13">
    <location>
        <position position="504"/>
    </location>
    <ligand>
        <name>substrate</name>
    </ligand>
</feature>
<keyword evidence="5 12" id="KW-0436">Ligase</keyword>
<feature type="binding site" evidence="13">
    <location>
        <begin position="415"/>
        <end position="424"/>
    </location>
    <ligand>
        <name>ATP</name>
        <dbReference type="ChEBI" id="CHEBI:30616"/>
    </ligand>
</feature>
<keyword evidence="8 12" id="KW-0547">Nucleotide-binding</keyword>
<dbReference type="AlphaFoldDB" id="A0A183CG46"/>
<comment type="catalytic activity">
    <reaction evidence="11">
        <text>gamma-L-glutamyl-L-cysteine + glycine + ATP = glutathione + ADP + phosphate + H(+)</text>
        <dbReference type="Rhea" id="RHEA:13557"/>
        <dbReference type="ChEBI" id="CHEBI:15378"/>
        <dbReference type="ChEBI" id="CHEBI:30616"/>
        <dbReference type="ChEBI" id="CHEBI:43474"/>
        <dbReference type="ChEBI" id="CHEBI:57305"/>
        <dbReference type="ChEBI" id="CHEBI:57925"/>
        <dbReference type="ChEBI" id="CHEBI:58173"/>
        <dbReference type="ChEBI" id="CHEBI:456216"/>
        <dbReference type="EC" id="6.3.2.3"/>
    </reaction>
    <physiologicalReaction direction="left-to-right" evidence="11">
        <dbReference type="Rhea" id="RHEA:13558"/>
    </physiologicalReaction>
</comment>
<dbReference type="InterPro" id="IPR005615">
    <property type="entry name" value="Glutathione_synthase"/>
</dbReference>
<dbReference type="Gene3D" id="3.30.1490.80">
    <property type="match status" value="1"/>
</dbReference>
<dbReference type="InterPro" id="IPR004887">
    <property type="entry name" value="GSH_synth_subst-bd"/>
</dbReference>
<comment type="cofactor">
    <cofactor evidence="12 14">
        <name>Mg(2+)</name>
        <dbReference type="ChEBI" id="CHEBI:18420"/>
    </cofactor>
    <text evidence="12 14">Binds 1 Mg(2+) ion per subunit.</text>
</comment>
<dbReference type="GO" id="GO:0004363">
    <property type="term" value="F:glutathione synthase activity"/>
    <property type="evidence" value="ECO:0007669"/>
    <property type="project" value="UniProtKB-UniRule"/>
</dbReference>
<comment type="similarity">
    <text evidence="2 12">Belongs to the eukaryotic GSH synthase family.</text>
</comment>
<dbReference type="Gene3D" id="3.30.470.20">
    <property type="entry name" value="ATP-grasp fold, B domain"/>
    <property type="match status" value="1"/>
</dbReference>
<evidence type="ECO:0000313" key="18">
    <source>
        <dbReference type="WBParaSite" id="GPLIN_001185100"/>
    </source>
</evidence>
<dbReference type="GO" id="GO:0005524">
    <property type="term" value="F:ATP binding"/>
    <property type="evidence" value="ECO:0007669"/>
    <property type="project" value="UniProtKB-UniRule"/>
</dbReference>
<dbReference type="GO" id="GO:0043295">
    <property type="term" value="F:glutathione binding"/>
    <property type="evidence" value="ECO:0007669"/>
    <property type="project" value="UniProtKB-UniRule"/>
</dbReference>
<evidence type="ECO:0000256" key="14">
    <source>
        <dbReference type="PIRSR" id="PIRSR001558-2"/>
    </source>
</evidence>
<keyword evidence="10 12" id="KW-0460">Magnesium</keyword>
<dbReference type="PANTHER" id="PTHR11130:SF0">
    <property type="entry name" value="GLUTATHIONE SYNTHETASE"/>
    <property type="match status" value="1"/>
</dbReference>
<dbReference type="InterPro" id="IPR014042">
    <property type="entry name" value="Glutathione_synthase_a-hlx"/>
</dbReference>
<evidence type="ECO:0000256" key="5">
    <source>
        <dbReference type="ARBA" id="ARBA00022598"/>
    </source>
</evidence>
<evidence type="ECO:0000256" key="15">
    <source>
        <dbReference type="SAM" id="Phobius"/>
    </source>
</evidence>
<proteinExistence type="inferred from homology"/>
<evidence type="ECO:0000256" key="12">
    <source>
        <dbReference type="PIRNR" id="PIRNR001558"/>
    </source>
</evidence>
<dbReference type="EC" id="6.3.2.3" evidence="3 12"/>
<keyword evidence="15" id="KW-1133">Transmembrane helix</keyword>
<feature type="domain" description="Glutathione synthase substrate-binding" evidence="16">
    <location>
        <begin position="243"/>
        <end position="350"/>
    </location>
</feature>
<sequence>MLDINIVSLKFCLFILINIIIGVVTSPQPSNQPSNNNNAQNEEEMENLDVQALVEDAIDWAQNISLVWLPTYNTRSDVTQFVAFTLFPSPFPRKLFEQGQKLQHAYNLLYFRISHDYDFLAKAYEEVGKTNVPIQRLLNILNAVKAEGIKQKISLLLTRSDYMCHVEKNKENDEQHYELKQVEFNAGQIGGISVSRRIPNLHRRMMWKASRKWTQNEMPDSEGDLSFAEALYEAWHAFGDPNAIILIVANKRSKNRLGQRHIEYEIERLKNRKVKAVRIGEVERAALLKDGRLTLDPNDFSLRMDGTTISVVYQITDPVEREQTEHEAAAQLLIERSTAIKSPTVGLNLASQKKVQQLLARPGMLEHFLPEPKYKDMIDDLRSTFAGLWDLNDNDEDTLMAIKDAIANPEDYVLKPNMEGGGHNIWGEKIAEKLRTFTPDERAAHILMKRVHPMVIKNFIVRPGKANAYFGRMTSELSIVGWLLGDAARDFHVLKADQRGHFMRTKMENVNEGGISVGTGAFDSPYLI</sequence>
<evidence type="ECO:0000256" key="4">
    <source>
        <dbReference type="ARBA" id="ARBA00020821"/>
    </source>
</evidence>
<reference evidence="17" key="1">
    <citation type="submission" date="2013-12" db="EMBL/GenBank/DDBJ databases">
        <authorList>
            <person name="Aslett M."/>
        </authorList>
    </citation>
    <scope>NUCLEOTIDE SEQUENCE [LARGE SCALE GENOMIC DNA]</scope>
    <source>
        <strain evidence="17">Lindley</strain>
    </source>
</reference>
<feature type="binding site" evidence="13">
    <location>
        <position position="259"/>
    </location>
    <ligand>
        <name>substrate</name>
    </ligand>
</feature>
<dbReference type="UniPathway" id="UPA00142">
    <property type="reaction ID" value="UER00210"/>
</dbReference>
<dbReference type="WBParaSite" id="GPLIN_001185100">
    <property type="protein sequence ID" value="GPLIN_001185100"/>
    <property type="gene ID" value="GPLIN_001185100"/>
</dbReference>
<keyword evidence="7 12" id="KW-0479">Metal-binding</keyword>
<dbReference type="InterPro" id="IPR014049">
    <property type="entry name" value="Glutathione_synthase_N_euk"/>
</dbReference>
<evidence type="ECO:0000256" key="7">
    <source>
        <dbReference type="ARBA" id="ARBA00022723"/>
    </source>
</evidence>
<dbReference type="PANTHER" id="PTHR11130">
    <property type="entry name" value="GLUTATHIONE SYNTHETASE"/>
    <property type="match status" value="1"/>
</dbReference>
<feature type="transmembrane region" description="Helical" evidence="15">
    <location>
        <begin position="7"/>
        <end position="25"/>
    </location>
</feature>
<keyword evidence="15" id="KW-0812">Transmembrane</keyword>
<reference evidence="18" key="3">
    <citation type="submission" date="2016-06" db="UniProtKB">
        <authorList>
            <consortium name="WormBaseParasite"/>
        </authorList>
    </citation>
    <scope>IDENTIFICATION</scope>
</reference>
<feature type="binding site" evidence="13">
    <location>
        <position position="476"/>
    </location>
    <ligand>
        <name>ATP</name>
        <dbReference type="ChEBI" id="CHEBI:30616"/>
    </ligand>
</feature>
<evidence type="ECO:0000256" key="1">
    <source>
        <dbReference type="ARBA" id="ARBA00004965"/>
    </source>
</evidence>
<evidence type="ECO:0000256" key="10">
    <source>
        <dbReference type="ARBA" id="ARBA00022842"/>
    </source>
</evidence>
<dbReference type="Gene3D" id="3.30.1490.50">
    <property type="match status" value="1"/>
</dbReference>
<feature type="binding site" evidence="13">
    <location>
        <position position="506"/>
    </location>
    <ligand>
        <name>ATP</name>
        <dbReference type="ChEBI" id="CHEBI:30616"/>
    </ligand>
</feature>
<dbReference type="InterPro" id="IPR037013">
    <property type="entry name" value="GSH-S_sub-bd_sf"/>
</dbReference>
<name>A0A183CG46_GLOPA</name>
<dbReference type="InterPro" id="IPR016185">
    <property type="entry name" value="PreATP-grasp_dom_sf"/>
</dbReference>
<dbReference type="Gene3D" id="3.40.50.1760">
    <property type="entry name" value="Glutathione synthase, substrate-binding domain superfamily, eukaryotic"/>
    <property type="match status" value="1"/>
</dbReference>
<keyword evidence="6 12" id="KW-0317">Glutathione biosynthesis</keyword>
<evidence type="ECO:0000313" key="17">
    <source>
        <dbReference type="Proteomes" id="UP000050741"/>
    </source>
</evidence>
<organism evidence="17 18">
    <name type="scientific">Globodera pallida</name>
    <name type="common">Potato cyst nematode worm</name>
    <name type="synonym">Heterodera pallida</name>
    <dbReference type="NCBI Taxonomy" id="36090"/>
    <lineage>
        <taxon>Eukaryota</taxon>
        <taxon>Metazoa</taxon>
        <taxon>Ecdysozoa</taxon>
        <taxon>Nematoda</taxon>
        <taxon>Chromadorea</taxon>
        <taxon>Rhabditida</taxon>
        <taxon>Tylenchina</taxon>
        <taxon>Tylenchomorpha</taxon>
        <taxon>Tylenchoidea</taxon>
        <taxon>Heteroderidae</taxon>
        <taxon>Heteroderinae</taxon>
        <taxon>Globodera</taxon>
    </lineage>
</organism>
<evidence type="ECO:0000256" key="11">
    <source>
        <dbReference type="ARBA" id="ARBA00048871"/>
    </source>
</evidence>
<feature type="binding site" evidence="13">
    <location>
        <position position="512"/>
    </location>
    <ligand>
        <name>ATP</name>
        <dbReference type="ChEBI" id="CHEBI:30616"/>
    </ligand>
</feature>
<dbReference type="Pfam" id="PF03917">
    <property type="entry name" value="GSH_synth_ATP"/>
    <property type="match status" value="1"/>
</dbReference>
<evidence type="ECO:0000259" key="16">
    <source>
        <dbReference type="Pfam" id="PF03199"/>
    </source>
</evidence>
<dbReference type="Proteomes" id="UP000050741">
    <property type="component" value="Unassembled WGS sequence"/>
</dbReference>
<protein>
    <recommendedName>
        <fullName evidence="4 12">Glutathione synthetase</fullName>
        <shortName evidence="12">GSH-S</shortName>
        <ecNumber evidence="3 12">6.3.2.3</ecNumber>
    </recommendedName>
</protein>
<evidence type="ECO:0000256" key="3">
    <source>
        <dbReference type="ARBA" id="ARBA00012214"/>
    </source>
</evidence>
<evidence type="ECO:0000256" key="8">
    <source>
        <dbReference type="ARBA" id="ARBA00022741"/>
    </source>
</evidence>
<dbReference type="GO" id="GO:0005829">
    <property type="term" value="C:cytosol"/>
    <property type="evidence" value="ECO:0007669"/>
    <property type="project" value="TreeGrafter"/>
</dbReference>
<evidence type="ECO:0000256" key="13">
    <source>
        <dbReference type="PIRSR" id="PIRSR001558-1"/>
    </source>
</evidence>
<feature type="binding site" evidence="14">
    <location>
        <position position="419"/>
    </location>
    <ligand>
        <name>Mg(2+)</name>
        <dbReference type="ChEBI" id="CHEBI:18420"/>
    </ligand>
</feature>
<dbReference type="Gene3D" id="1.10.1080.10">
    <property type="entry name" value="Glutathione Synthetase, Chain A, domain 3"/>
    <property type="match status" value="1"/>
</dbReference>
<dbReference type="PIRSF" id="PIRSF001558">
    <property type="entry name" value="GSHase"/>
    <property type="match status" value="1"/>
</dbReference>
<dbReference type="InterPro" id="IPR014709">
    <property type="entry name" value="Glutathione_synthase_C_euk"/>
</dbReference>
<evidence type="ECO:0000256" key="6">
    <source>
        <dbReference type="ARBA" id="ARBA00022684"/>
    </source>
</evidence>